<dbReference type="CDD" id="cd12148">
    <property type="entry name" value="fungal_TF_MHR"/>
    <property type="match status" value="1"/>
</dbReference>
<keyword evidence="1" id="KW-0479">Metal-binding</keyword>
<evidence type="ECO:0000256" key="3">
    <source>
        <dbReference type="SAM" id="MobiDB-lite"/>
    </source>
</evidence>
<dbReference type="InterPro" id="IPR036864">
    <property type="entry name" value="Zn2-C6_fun-type_DNA-bd_sf"/>
</dbReference>
<dbReference type="CDD" id="cd00067">
    <property type="entry name" value="GAL4"/>
    <property type="match status" value="1"/>
</dbReference>
<dbReference type="GO" id="GO:0003677">
    <property type="term" value="F:DNA binding"/>
    <property type="evidence" value="ECO:0007669"/>
    <property type="project" value="InterPro"/>
</dbReference>
<dbReference type="InterPro" id="IPR050797">
    <property type="entry name" value="Carb_Metab_Trans_Reg"/>
</dbReference>
<dbReference type="GO" id="GO:0005634">
    <property type="term" value="C:nucleus"/>
    <property type="evidence" value="ECO:0007669"/>
    <property type="project" value="TreeGrafter"/>
</dbReference>
<dbReference type="Proteomes" id="UP000009097">
    <property type="component" value="Unassembled WGS sequence"/>
</dbReference>
<dbReference type="Pfam" id="PF04082">
    <property type="entry name" value="Fungal_trans"/>
    <property type="match status" value="1"/>
</dbReference>
<reference evidence="5" key="1">
    <citation type="submission" date="2007-04" db="EMBL/GenBank/DDBJ databases">
        <authorList>
            <consortium name="The Broad Institute Genome Sequencing Platform"/>
            <person name="Birren B."/>
            <person name="Lander E."/>
            <person name="Galagan J."/>
            <person name="Nusbaum C."/>
            <person name="Devon K."/>
            <person name="Ma L.-J."/>
            <person name="Jaffe D."/>
            <person name="Butler J."/>
            <person name="Alvarez P."/>
            <person name="Gnerre S."/>
            <person name="Grabherr M."/>
            <person name="Kleber M."/>
            <person name="Mauceli E."/>
            <person name="Brockman W."/>
            <person name="MacCallum I.A."/>
            <person name="Young S."/>
            <person name="LaButti K."/>
            <person name="DeCaprio D."/>
            <person name="Crawford M."/>
            <person name="Koehrsen M."/>
            <person name="Engels R."/>
            <person name="Montgomery P."/>
            <person name="Pearson M."/>
            <person name="Howarth C."/>
            <person name="Larson L."/>
            <person name="White J."/>
            <person name="O'Leary S."/>
            <person name="Kodira C."/>
            <person name="Zeng Q."/>
            <person name="Yandava C."/>
            <person name="Alvarado L."/>
            <person name="Kistler C."/>
            <person name="Shim W.-B."/>
            <person name="Kang S."/>
            <person name="Woloshuk C."/>
        </authorList>
    </citation>
    <scope>NUCLEOTIDE SEQUENCE</scope>
    <source>
        <strain evidence="5">4287</strain>
    </source>
</reference>
<feature type="domain" description="Zn(2)-C6 fungal-type" evidence="4">
    <location>
        <begin position="5"/>
        <end position="38"/>
    </location>
</feature>
<dbReference type="EMBL" id="DS231747">
    <property type="protein sequence ID" value="KNB20506.1"/>
    <property type="molecule type" value="Genomic_DNA"/>
</dbReference>
<protein>
    <recommendedName>
        <fullName evidence="4">Zn(2)-C6 fungal-type domain-containing protein</fullName>
    </recommendedName>
</protein>
<dbReference type="RefSeq" id="XP_018258551.1">
    <property type="nucleotide sequence ID" value="XM_018403259.1"/>
</dbReference>
<dbReference type="KEGG" id="fox:FOXG_22841"/>
<dbReference type="Pfam" id="PF00172">
    <property type="entry name" value="Zn_clus"/>
    <property type="match status" value="1"/>
</dbReference>
<dbReference type="SUPFAM" id="SSF57701">
    <property type="entry name" value="Zn2/Cys6 DNA-binding domain"/>
    <property type="match status" value="1"/>
</dbReference>
<organism evidence="5 6">
    <name type="scientific">Fusarium oxysporum f. sp. lycopersici (strain 4287 / CBS 123668 / FGSC 9935 / NRRL 34936)</name>
    <name type="common">Fusarium vascular wilt of tomato</name>
    <dbReference type="NCBI Taxonomy" id="426428"/>
    <lineage>
        <taxon>Eukaryota</taxon>
        <taxon>Fungi</taxon>
        <taxon>Dikarya</taxon>
        <taxon>Ascomycota</taxon>
        <taxon>Pezizomycotina</taxon>
        <taxon>Sordariomycetes</taxon>
        <taxon>Hypocreomycetidae</taxon>
        <taxon>Hypocreales</taxon>
        <taxon>Nectriaceae</taxon>
        <taxon>Fusarium</taxon>
        <taxon>Fusarium oxysporum species complex</taxon>
    </lineage>
</organism>
<dbReference type="GO" id="GO:0008270">
    <property type="term" value="F:zinc ion binding"/>
    <property type="evidence" value="ECO:0007669"/>
    <property type="project" value="InterPro"/>
</dbReference>
<evidence type="ECO:0000256" key="1">
    <source>
        <dbReference type="ARBA" id="ARBA00022723"/>
    </source>
</evidence>
<reference evidence="5" key="2">
    <citation type="journal article" date="2010" name="Nature">
        <title>Comparative genomics reveals mobile pathogenicity chromosomes in Fusarium.</title>
        <authorList>
            <person name="Ma L.J."/>
            <person name="van der Does H.C."/>
            <person name="Borkovich K.A."/>
            <person name="Coleman J.J."/>
            <person name="Daboussi M.J."/>
            <person name="Di Pietro A."/>
            <person name="Dufresne M."/>
            <person name="Freitag M."/>
            <person name="Grabherr M."/>
            <person name="Henrissat B."/>
            <person name="Houterman P.M."/>
            <person name="Kang S."/>
            <person name="Shim W.B."/>
            <person name="Woloshuk C."/>
            <person name="Xie X."/>
            <person name="Xu J.R."/>
            <person name="Antoniw J."/>
            <person name="Baker S.E."/>
            <person name="Bluhm B.H."/>
            <person name="Breakspear A."/>
            <person name="Brown D.W."/>
            <person name="Butchko R.A."/>
            <person name="Chapman S."/>
            <person name="Coulson R."/>
            <person name="Coutinho P.M."/>
            <person name="Danchin E.G."/>
            <person name="Diener A."/>
            <person name="Gale L.R."/>
            <person name="Gardiner D.M."/>
            <person name="Goff S."/>
            <person name="Hammond-Kosack K.E."/>
            <person name="Hilburn K."/>
            <person name="Hua-Van A."/>
            <person name="Jonkers W."/>
            <person name="Kazan K."/>
            <person name="Kodira C.D."/>
            <person name="Koehrsen M."/>
            <person name="Kumar L."/>
            <person name="Lee Y.H."/>
            <person name="Li L."/>
            <person name="Manners J.M."/>
            <person name="Miranda-Saavedra D."/>
            <person name="Mukherjee M."/>
            <person name="Park G."/>
            <person name="Park J."/>
            <person name="Park S.Y."/>
            <person name="Proctor R.H."/>
            <person name="Regev A."/>
            <person name="Ruiz-Roldan M.C."/>
            <person name="Sain D."/>
            <person name="Sakthikumar S."/>
            <person name="Sykes S."/>
            <person name="Schwartz D.C."/>
            <person name="Turgeon B.G."/>
            <person name="Wapinski I."/>
            <person name="Yoder O."/>
            <person name="Young S."/>
            <person name="Zeng Q."/>
            <person name="Zhou S."/>
            <person name="Galagan J."/>
            <person name="Cuomo C.A."/>
            <person name="Kistler H.C."/>
            <person name="Rep M."/>
        </authorList>
    </citation>
    <scope>NUCLEOTIDE SEQUENCE [LARGE SCALE GENOMIC DNA]</scope>
    <source>
        <strain evidence="5">4287</strain>
    </source>
</reference>
<dbReference type="PANTHER" id="PTHR31668">
    <property type="entry name" value="GLUCOSE TRANSPORT TRANSCRIPTION REGULATOR RGT1-RELATED-RELATED"/>
    <property type="match status" value="1"/>
</dbReference>
<dbReference type="InterPro" id="IPR007219">
    <property type="entry name" value="XnlR_reg_dom"/>
</dbReference>
<evidence type="ECO:0000256" key="2">
    <source>
        <dbReference type="ARBA" id="ARBA00023242"/>
    </source>
</evidence>
<proteinExistence type="predicted"/>
<dbReference type="OrthoDB" id="3034343at2759"/>
<dbReference type="GO" id="GO:0001080">
    <property type="term" value="P:nitrogen catabolite activation of transcription from RNA polymerase II promoter"/>
    <property type="evidence" value="ECO:0007669"/>
    <property type="project" value="TreeGrafter"/>
</dbReference>
<evidence type="ECO:0000259" key="4">
    <source>
        <dbReference type="PROSITE" id="PS50048"/>
    </source>
</evidence>
<dbReference type="Gene3D" id="4.10.240.10">
    <property type="entry name" value="Zn(2)-C6 fungal-type DNA-binding domain"/>
    <property type="match status" value="1"/>
</dbReference>
<dbReference type="AlphaFoldDB" id="A0A0J9WCY7"/>
<accession>A0A0J9WCY7</accession>
<dbReference type="PROSITE" id="PS50048">
    <property type="entry name" value="ZN2_CY6_FUNGAL_2"/>
    <property type="match status" value="1"/>
</dbReference>
<dbReference type="SMART" id="SM00906">
    <property type="entry name" value="Fungal_trans"/>
    <property type="match status" value="1"/>
</dbReference>
<evidence type="ECO:0000313" key="5">
    <source>
        <dbReference type="EMBL" id="KNB20506.1"/>
    </source>
</evidence>
<name>A0A0J9WCY7_FUSO4</name>
<dbReference type="GO" id="GO:0006351">
    <property type="term" value="P:DNA-templated transcription"/>
    <property type="evidence" value="ECO:0007669"/>
    <property type="project" value="InterPro"/>
</dbReference>
<keyword evidence="2" id="KW-0539">Nucleus</keyword>
<dbReference type="SMART" id="SM00066">
    <property type="entry name" value="GAL4"/>
    <property type="match status" value="1"/>
</dbReference>
<gene>
    <name evidence="5" type="ORF">FOXG_22841</name>
</gene>
<dbReference type="GO" id="GO:0000981">
    <property type="term" value="F:DNA-binding transcription factor activity, RNA polymerase II-specific"/>
    <property type="evidence" value="ECO:0007669"/>
    <property type="project" value="InterPro"/>
</dbReference>
<sequence>MRQVACLSCRRRKSRCKKQSASDTSCLMCLSHNTSCEFPQARRPSRRNRDSISVRNSLFEGQSREVNAGHAASTMTSSGPPLAVDTAPPNGCRSGLTPSDVRIDEAQSLNPSPDSNSNCRVLGPILESDSRIAVDCFPRSLCDHRIIKSDRISSIAGLSLNPPVFARARRRPAGLNNLLNPAQTNLQLLEKFLQPHCSILVEMFVTDIHPCFPILDPTTLRQNLSNPESESQVSPALLCCSYASTLTFWKTNPVLSKERQPDQRFIWNLANEALFSELRLCPSIHTIAAILLNVGGRPSTLPFNNTGQLGFAVSIAFSMGLNRDPSAWDIPEEEKNLRKMVWWALLIHDTWTSFSCGTPPRIQAYQNTLSPPDLKSLSMIEPPKQCKAEIYTALFSLTEILSYYLDVTQRSHKSSSDTVLLENRVDAWSESTTGRIRRIILRGLEMDTPGASNLRLAFLSVQFLHCRISLEVSRAVVDEISCDQFRHEYFAGRRAAEDIIVYLQELSSQQLQCFWMPELSSTFCFVTSFLFRGAIEWELAWSEPSENSALSLLRTLINTLRTHKQDNDWDIGDNCLEQFSELLDSGNVLDMSIGFGDIDFDELAILLAEDGPQETTMFPFASDS</sequence>
<dbReference type="PANTHER" id="PTHR31668:SF10">
    <property type="entry name" value="ZN(II)2CYS6 TRANSCRIPTION FACTOR (EUROFUNG)"/>
    <property type="match status" value="1"/>
</dbReference>
<evidence type="ECO:0000313" key="6">
    <source>
        <dbReference type="Proteomes" id="UP000009097"/>
    </source>
</evidence>
<dbReference type="GeneID" id="28963547"/>
<dbReference type="PROSITE" id="PS00463">
    <property type="entry name" value="ZN2_CY6_FUNGAL_1"/>
    <property type="match status" value="1"/>
</dbReference>
<feature type="region of interest" description="Disordered" evidence="3">
    <location>
        <begin position="56"/>
        <end position="99"/>
    </location>
</feature>
<dbReference type="InterPro" id="IPR001138">
    <property type="entry name" value="Zn2Cys6_DnaBD"/>
</dbReference>
<dbReference type="VEuPathDB" id="FungiDB:FOXG_22841"/>